<dbReference type="AlphaFoldDB" id="A0A3B4G0K4"/>
<protein>
    <submittedName>
        <fullName evidence="1">Uncharacterized protein</fullName>
    </submittedName>
</protein>
<accession>A0A3B4G0K4</accession>
<reference evidence="1" key="1">
    <citation type="submission" date="2023-09" db="UniProtKB">
        <authorList>
            <consortium name="Ensembl"/>
        </authorList>
    </citation>
    <scope>IDENTIFICATION</scope>
</reference>
<proteinExistence type="predicted"/>
<evidence type="ECO:0000313" key="1">
    <source>
        <dbReference type="Ensembl" id="ENSPNYP00000016420.1"/>
    </source>
</evidence>
<organism evidence="1">
    <name type="scientific">Pundamilia nyererei</name>
    <dbReference type="NCBI Taxonomy" id="303518"/>
    <lineage>
        <taxon>Eukaryota</taxon>
        <taxon>Metazoa</taxon>
        <taxon>Chordata</taxon>
        <taxon>Craniata</taxon>
        <taxon>Vertebrata</taxon>
        <taxon>Euteleostomi</taxon>
        <taxon>Actinopterygii</taxon>
        <taxon>Neopterygii</taxon>
        <taxon>Teleostei</taxon>
        <taxon>Neoteleostei</taxon>
        <taxon>Acanthomorphata</taxon>
        <taxon>Ovalentaria</taxon>
        <taxon>Cichlomorphae</taxon>
        <taxon>Cichliformes</taxon>
        <taxon>Cichlidae</taxon>
        <taxon>African cichlids</taxon>
        <taxon>Pseudocrenilabrinae</taxon>
        <taxon>Haplochromini</taxon>
        <taxon>Pundamilia</taxon>
    </lineage>
</organism>
<dbReference type="Ensembl" id="ENSPNYT00000016829.1">
    <property type="protein sequence ID" value="ENSPNYP00000016420.1"/>
    <property type="gene ID" value="ENSPNYG00000012429.1"/>
</dbReference>
<dbReference type="GeneTree" id="ENSGT00940000180769"/>
<name>A0A3B4G0K4_9CICH</name>
<sequence>QTHTHTYKIFSSHSARTPALFCHHIIPASVLFPSQIHSAGMSVCSCLQGNVCVDIKQQPRHHLVASVERQREREKRCIRKQENKEVREICSLKPRSPQIIPNTPANSMVSLSWKISLSCPLTHQHC</sequence>